<dbReference type="Pfam" id="PF03458">
    <property type="entry name" value="Gly_transporter"/>
    <property type="match status" value="2"/>
</dbReference>
<evidence type="ECO:0000256" key="2">
    <source>
        <dbReference type="ARBA" id="ARBA00022475"/>
    </source>
</evidence>
<evidence type="ECO:0000256" key="3">
    <source>
        <dbReference type="ARBA" id="ARBA00022692"/>
    </source>
</evidence>
<comment type="caution">
    <text evidence="8">The sequence shown here is derived from an EMBL/GenBank/DDBJ whole genome shotgun (WGS) entry which is preliminary data.</text>
</comment>
<evidence type="ECO:0000256" key="1">
    <source>
        <dbReference type="ARBA" id="ARBA00004651"/>
    </source>
</evidence>
<reference evidence="8 9" key="1">
    <citation type="submission" date="2018-10" db="EMBL/GenBank/DDBJ databases">
        <title>Genomic Encyclopedia of Archaeal and Bacterial Type Strains, Phase II (KMG-II): from individual species to whole genera.</title>
        <authorList>
            <person name="Goeker M."/>
        </authorList>
    </citation>
    <scope>NUCLEOTIDE SEQUENCE [LARGE SCALE GENOMIC DNA]</scope>
    <source>
        <strain evidence="8 9">DSM 11927</strain>
    </source>
</reference>
<dbReference type="InterPro" id="IPR005115">
    <property type="entry name" value="Gly_transporter"/>
</dbReference>
<dbReference type="PANTHER" id="PTHR30506">
    <property type="entry name" value="INNER MEMBRANE PROTEIN"/>
    <property type="match status" value="1"/>
</dbReference>
<feature type="domain" description="Glycine transporter" evidence="7">
    <location>
        <begin position="7"/>
        <end position="80"/>
    </location>
</feature>
<name>A0A495R6M4_9EURY</name>
<dbReference type="Proteomes" id="UP000268233">
    <property type="component" value="Unassembled WGS sequence"/>
</dbReference>
<evidence type="ECO:0000256" key="5">
    <source>
        <dbReference type="ARBA" id="ARBA00023136"/>
    </source>
</evidence>
<proteinExistence type="predicted"/>
<keyword evidence="2" id="KW-1003">Cell membrane</keyword>
<evidence type="ECO:0000313" key="8">
    <source>
        <dbReference type="EMBL" id="RKS82899.1"/>
    </source>
</evidence>
<keyword evidence="3 6" id="KW-0812">Transmembrane</keyword>
<sequence length="210" mass="21363">MTDAFAVMNAIGLVGFAFVGAAKAIEERYDVFGVTVVGVMTALGGGTTRDLLLNRVPNSLQSPGEVALSLLGVTAAVLFVHFLDDGHQHPVVLTADAIGLAAFTTTGALLGQQAGLPVFAVVALATVNAAGGGAISDLLLGRTPFILREDFYASCAVIGGLAFWALAQIGVSVSVASAGCALAVLLARGLGIGRGWSLPTVQAWERRDAQ</sequence>
<feature type="transmembrane region" description="Helical" evidence="6">
    <location>
        <begin position="29"/>
        <end position="46"/>
    </location>
</feature>
<evidence type="ECO:0000256" key="4">
    <source>
        <dbReference type="ARBA" id="ARBA00022989"/>
    </source>
</evidence>
<evidence type="ECO:0000259" key="7">
    <source>
        <dbReference type="Pfam" id="PF03458"/>
    </source>
</evidence>
<feature type="transmembrane region" description="Helical" evidence="6">
    <location>
        <begin position="116"/>
        <end position="139"/>
    </location>
</feature>
<dbReference type="RefSeq" id="WP_319946521.1">
    <property type="nucleotide sequence ID" value="NZ_RBWW01000001.1"/>
</dbReference>
<feature type="transmembrane region" description="Helical" evidence="6">
    <location>
        <begin position="90"/>
        <end position="110"/>
    </location>
</feature>
<accession>A0A495R6M4</accession>
<feature type="transmembrane region" description="Helical" evidence="6">
    <location>
        <begin position="6"/>
        <end position="22"/>
    </location>
</feature>
<organism evidence="8 9">
    <name type="scientific">Haloarcula quadrata</name>
    <dbReference type="NCBI Taxonomy" id="182779"/>
    <lineage>
        <taxon>Archaea</taxon>
        <taxon>Methanobacteriati</taxon>
        <taxon>Methanobacteriota</taxon>
        <taxon>Stenosarchaea group</taxon>
        <taxon>Halobacteria</taxon>
        <taxon>Halobacteriales</taxon>
        <taxon>Haloarculaceae</taxon>
        <taxon>Haloarcula</taxon>
    </lineage>
</organism>
<keyword evidence="5 6" id="KW-0472">Membrane</keyword>
<dbReference type="AlphaFoldDB" id="A0A495R6M4"/>
<evidence type="ECO:0000256" key="6">
    <source>
        <dbReference type="SAM" id="Phobius"/>
    </source>
</evidence>
<evidence type="ECO:0000313" key="9">
    <source>
        <dbReference type="Proteomes" id="UP000268233"/>
    </source>
</evidence>
<dbReference type="EMBL" id="RBWW01000001">
    <property type="protein sequence ID" value="RKS82899.1"/>
    <property type="molecule type" value="Genomic_DNA"/>
</dbReference>
<feature type="transmembrane region" description="Helical" evidence="6">
    <location>
        <begin position="66"/>
        <end position="83"/>
    </location>
</feature>
<feature type="transmembrane region" description="Helical" evidence="6">
    <location>
        <begin position="175"/>
        <end position="197"/>
    </location>
</feature>
<dbReference type="GO" id="GO:0005886">
    <property type="term" value="C:plasma membrane"/>
    <property type="evidence" value="ECO:0007669"/>
    <property type="project" value="UniProtKB-SubCell"/>
</dbReference>
<protein>
    <submittedName>
        <fullName evidence="8">Putative membrane protein YeiH</fullName>
    </submittedName>
</protein>
<comment type="subcellular location">
    <subcellularLocation>
        <location evidence="1">Cell membrane</location>
        <topology evidence="1">Multi-pass membrane protein</topology>
    </subcellularLocation>
</comment>
<keyword evidence="9" id="KW-1185">Reference proteome</keyword>
<keyword evidence="4 6" id="KW-1133">Transmembrane helix</keyword>
<dbReference type="GeneID" id="64822175"/>
<dbReference type="PANTHER" id="PTHR30506:SF3">
    <property type="entry name" value="UPF0126 INNER MEMBRANE PROTEIN YADS-RELATED"/>
    <property type="match status" value="1"/>
</dbReference>
<feature type="domain" description="Glycine transporter" evidence="7">
    <location>
        <begin position="94"/>
        <end position="167"/>
    </location>
</feature>
<gene>
    <name evidence="8" type="ORF">BDK61_2221</name>
</gene>